<comment type="caution">
    <text evidence="1">The sequence shown here is derived from an EMBL/GenBank/DDBJ whole genome shotgun (WGS) entry which is preliminary data.</text>
</comment>
<organism evidence="1">
    <name type="scientific">marine sediment metagenome</name>
    <dbReference type="NCBI Taxonomy" id="412755"/>
    <lineage>
        <taxon>unclassified sequences</taxon>
        <taxon>metagenomes</taxon>
        <taxon>ecological metagenomes</taxon>
    </lineage>
</organism>
<dbReference type="EMBL" id="LAZR01012827">
    <property type="protein sequence ID" value="KKM24904.1"/>
    <property type="molecule type" value="Genomic_DNA"/>
</dbReference>
<protein>
    <submittedName>
        <fullName evidence="1">Uncharacterized protein</fullName>
    </submittedName>
</protein>
<accession>A0A0F9IXT8</accession>
<sequence length="72" mass="8242">MSDTRALQLAVRAIEGFRIKNADLERQLAEAQRLLRAASGWMPESNVPPAWNEPILKWREAVDRIIKEENDG</sequence>
<proteinExistence type="predicted"/>
<gene>
    <name evidence="1" type="ORF">LCGC14_1600360</name>
</gene>
<dbReference type="AlphaFoldDB" id="A0A0F9IXT8"/>
<reference evidence="1" key="1">
    <citation type="journal article" date="2015" name="Nature">
        <title>Complex archaea that bridge the gap between prokaryotes and eukaryotes.</title>
        <authorList>
            <person name="Spang A."/>
            <person name="Saw J.H."/>
            <person name="Jorgensen S.L."/>
            <person name="Zaremba-Niedzwiedzka K."/>
            <person name="Martijn J."/>
            <person name="Lind A.E."/>
            <person name="van Eijk R."/>
            <person name="Schleper C."/>
            <person name="Guy L."/>
            <person name="Ettema T.J."/>
        </authorList>
    </citation>
    <scope>NUCLEOTIDE SEQUENCE</scope>
</reference>
<name>A0A0F9IXT8_9ZZZZ</name>
<evidence type="ECO:0000313" key="1">
    <source>
        <dbReference type="EMBL" id="KKM24904.1"/>
    </source>
</evidence>